<protein>
    <submittedName>
        <fullName evidence="1">TIGR04338 family metallohydrolase</fullName>
    </submittedName>
</protein>
<sequence>MTRDGKRSKFYQTERLIFRLMERPGGGAHTVELAGTTITVPAEAKFGSVDSVQRYVDQVLGAEAVARAFDRAAVPISVRDRKSAQAAHYTAATAEIAVPASSENRWAMRELVILHEVAHHLDSSGGPSHGPGFAQTLITLVGLVLGPETALVYRVLLGEAGLT</sequence>
<dbReference type="InterPro" id="IPR027595">
    <property type="entry name" value="CHP04338"/>
</dbReference>
<reference evidence="2" key="1">
    <citation type="journal article" date="2019" name="Int. J. Syst. Evol. Microbiol.">
        <title>The Global Catalogue of Microorganisms (GCM) 10K type strain sequencing project: providing services to taxonomists for standard genome sequencing and annotation.</title>
        <authorList>
            <consortium name="The Broad Institute Genomics Platform"/>
            <consortium name="The Broad Institute Genome Sequencing Center for Infectious Disease"/>
            <person name="Wu L."/>
            <person name="Ma J."/>
        </authorList>
    </citation>
    <scope>NUCLEOTIDE SEQUENCE [LARGE SCALE GENOMIC DNA]</scope>
    <source>
        <strain evidence="2">JCM 16923</strain>
    </source>
</reference>
<evidence type="ECO:0000313" key="1">
    <source>
        <dbReference type="EMBL" id="GAA3951640.1"/>
    </source>
</evidence>
<dbReference type="Proteomes" id="UP001418444">
    <property type="component" value="Unassembled WGS sequence"/>
</dbReference>
<gene>
    <name evidence="1" type="ORF">GCM10022231_06800</name>
</gene>
<name>A0ABP7NQH2_9ACTN</name>
<dbReference type="RefSeq" id="WP_344780630.1">
    <property type="nucleotide sequence ID" value="NZ_BAAAZW010000002.1"/>
</dbReference>
<comment type="caution">
    <text evidence="1">The sequence shown here is derived from an EMBL/GenBank/DDBJ whole genome shotgun (WGS) entry which is preliminary data.</text>
</comment>
<dbReference type="EMBL" id="BAAAZW010000002">
    <property type="protein sequence ID" value="GAA3951640.1"/>
    <property type="molecule type" value="Genomic_DNA"/>
</dbReference>
<keyword evidence="2" id="KW-1185">Reference proteome</keyword>
<dbReference type="NCBIfam" id="TIGR04338">
    <property type="entry name" value="HEXXH_Rv0185"/>
    <property type="match status" value="1"/>
</dbReference>
<organism evidence="1 2">
    <name type="scientific">Gordonia caeni</name>
    <dbReference type="NCBI Taxonomy" id="1007097"/>
    <lineage>
        <taxon>Bacteria</taxon>
        <taxon>Bacillati</taxon>
        <taxon>Actinomycetota</taxon>
        <taxon>Actinomycetes</taxon>
        <taxon>Mycobacteriales</taxon>
        <taxon>Gordoniaceae</taxon>
        <taxon>Gordonia</taxon>
    </lineage>
</organism>
<proteinExistence type="predicted"/>
<accession>A0ABP7NQH2</accession>
<evidence type="ECO:0000313" key="2">
    <source>
        <dbReference type="Proteomes" id="UP001418444"/>
    </source>
</evidence>